<name>A0A919XVS7_9BACL</name>
<protein>
    <recommendedName>
        <fullName evidence="6 11">Coproporphyrinogen III oxidase</fullName>
        <ecNumber evidence="5 11">1.3.3.15</ecNumber>
    </recommendedName>
</protein>
<evidence type="ECO:0000256" key="4">
    <source>
        <dbReference type="ARBA" id="ARBA00008310"/>
    </source>
</evidence>
<evidence type="ECO:0000259" key="12">
    <source>
        <dbReference type="Pfam" id="PF01593"/>
    </source>
</evidence>
<evidence type="ECO:0000256" key="7">
    <source>
        <dbReference type="ARBA" id="ARBA00022630"/>
    </source>
</evidence>
<comment type="function">
    <text evidence="11">Involved in coproporphyrin-dependent heme b biosynthesis. Catalyzes the oxidation of coproporphyrinogen III to coproporphyrin III.</text>
</comment>
<dbReference type="Gene3D" id="3.90.660.20">
    <property type="entry name" value="Protoporphyrinogen oxidase, mitochondrial, domain 2"/>
    <property type="match status" value="1"/>
</dbReference>
<evidence type="ECO:0000256" key="10">
    <source>
        <dbReference type="ARBA" id="ARBA00023133"/>
    </source>
</evidence>
<evidence type="ECO:0000256" key="9">
    <source>
        <dbReference type="ARBA" id="ARBA00023002"/>
    </source>
</evidence>
<evidence type="ECO:0000256" key="6">
    <source>
        <dbReference type="ARBA" id="ARBA00019046"/>
    </source>
</evidence>
<dbReference type="InterPro" id="IPR036188">
    <property type="entry name" value="FAD/NAD-bd_sf"/>
</dbReference>
<proteinExistence type="inferred from homology"/>
<dbReference type="Proteomes" id="UP000681162">
    <property type="component" value="Unassembled WGS sequence"/>
</dbReference>
<evidence type="ECO:0000256" key="2">
    <source>
        <dbReference type="ARBA" id="ARBA00001974"/>
    </source>
</evidence>
<evidence type="ECO:0000313" key="13">
    <source>
        <dbReference type="EMBL" id="GIO37537.1"/>
    </source>
</evidence>
<keyword evidence="10 11" id="KW-0350">Heme biosynthesis</keyword>
<comment type="subcellular location">
    <subcellularLocation>
        <location evidence="11">Cytoplasm</location>
    </subcellularLocation>
</comment>
<comment type="cofactor">
    <cofactor evidence="2 11">
        <name>FAD</name>
        <dbReference type="ChEBI" id="CHEBI:57692"/>
    </cofactor>
</comment>
<comment type="pathway">
    <text evidence="3 11">Porphyrin-containing compound metabolism; protoheme biosynthesis.</text>
</comment>
<dbReference type="GO" id="GO:0005737">
    <property type="term" value="C:cytoplasm"/>
    <property type="evidence" value="ECO:0007669"/>
    <property type="project" value="UniProtKB-SubCell"/>
</dbReference>
<keyword evidence="8 11" id="KW-0274">FAD</keyword>
<dbReference type="PANTHER" id="PTHR42923">
    <property type="entry name" value="PROTOPORPHYRINOGEN OXIDASE"/>
    <property type="match status" value="1"/>
</dbReference>
<dbReference type="InterPro" id="IPR004572">
    <property type="entry name" value="Protoporphyrinogen_oxidase"/>
</dbReference>
<dbReference type="NCBIfam" id="TIGR00562">
    <property type="entry name" value="proto_IX_ox"/>
    <property type="match status" value="1"/>
</dbReference>
<dbReference type="GO" id="GO:0004729">
    <property type="term" value="F:oxygen-dependent protoporphyrinogen oxidase activity"/>
    <property type="evidence" value="ECO:0007669"/>
    <property type="project" value="UniProtKB-UniRule"/>
</dbReference>
<evidence type="ECO:0000256" key="11">
    <source>
        <dbReference type="RuleBase" id="RU364052"/>
    </source>
</evidence>
<dbReference type="SUPFAM" id="SSF54373">
    <property type="entry name" value="FAD-linked reductases, C-terminal domain"/>
    <property type="match status" value="1"/>
</dbReference>
<dbReference type="EC" id="1.3.3.15" evidence="5 11"/>
<evidence type="ECO:0000256" key="8">
    <source>
        <dbReference type="ARBA" id="ARBA00022827"/>
    </source>
</evidence>
<comment type="similarity">
    <text evidence="4 11">Belongs to the protoporphyrinogen/coproporphyrinogen oxidase family. Coproporphyrinogen III oxidase subfamily.</text>
</comment>
<feature type="domain" description="Amine oxidase" evidence="12">
    <location>
        <begin position="12"/>
        <end position="462"/>
    </location>
</feature>
<comment type="catalytic activity">
    <reaction evidence="1">
        <text>coproporphyrinogen III + 3 O2 = coproporphyrin III + 3 H2O2</text>
        <dbReference type="Rhea" id="RHEA:43436"/>
        <dbReference type="ChEBI" id="CHEBI:15379"/>
        <dbReference type="ChEBI" id="CHEBI:16240"/>
        <dbReference type="ChEBI" id="CHEBI:57309"/>
        <dbReference type="ChEBI" id="CHEBI:131725"/>
        <dbReference type="EC" id="1.3.3.15"/>
    </reaction>
    <physiologicalReaction direction="left-to-right" evidence="1">
        <dbReference type="Rhea" id="RHEA:43437"/>
    </physiologicalReaction>
</comment>
<evidence type="ECO:0000256" key="3">
    <source>
        <dbReference type="ARBA" id="ARBA00004744"/>
    </source>
</evidence>
<dbReference type="Pfam" id="PF01593">
    <property type="entry name" value="Amino_oxidase"/>
    <property type="match status" value="1"/>
</dbReference>
<keyword evidence="14" id="KW-1185">Reference proteome</keyword>
<dbReference type="GO" id="GO:0006783">
    <property type="term" value="P:heme biosynthetic process"/>
    <property type="evidence" value="ECO:0007669"/>
    <property type="project" value="UniProtKB-UniRule"/>
</dbReference>
<dbReference type="Gene3D" id="3.50.50.60">
    <property type="entry name" value="FAD/NAD(P)-binding domain"/>
    <property type="match status" value="1"/>
</dbReference>
<dbReference type="InterPro" id="IPR002937">
    <property type="entry name" value="Amino_oxidase"/>
</dbReference>
<evidence type="ECO:0000256" key="1">
    <source>
        <dbReference type="ARBA" id="ARBA00001755"/>
    </source>
</evidence>
<sequence length="471" mass="51194">MKTVVIVGGGVTGLSAAYYLERELSEAQEQLQIVVVEAKEKLGGKIHTIHESGFIMEAGADSIVTRKQNTVPLLEELGLADEVVHNATGKSYIYTEGQLKLIPEEAVFGIPIGLESLAKSELVSAEGKVEALRDIYTPNESFTAEDSVGAFLEAFLGEELVRKQIAPVLSGVYSGSLKDLTLASTMPYLLDYKNEYGSIMLGLEANRHIFKGNGNKKFFSFHGGLGCLVDRFEEKLKLKNVEIMKGVPVNGIQKTSDDSPSYQVQLGDGAVLSADYIVLSTPHQAAMSMLNNKDLNEDFSRLRGSSMLSVYLGFDLDDDALPVDGTGFIVSGSEDVRCNACTWTSRKWPHTSAEGKLLTRLFYKSTSPGFEELANMTEGQLLDLALTDVARSLGIQAKPVSCVIYKWLDAMPNYHLQHPELVRSLEGRMKQVYPGVLLAGCSYYGVGIPDCIANGEAAAKRIAQDIKGAKS</sequence>
<dbReference type="RefSeq" id="WP_212939789.1">
    <property type="nucleotide sequence ID" value="NZ_BORR01000007.1"/>
</dbReference>
<dbReference type="EMBL" id="BORR01000007">
    <property type="protein sequence ID" value="GIO37537.1"/>
    <property type="molecule type" value="Genomic_DNA"/>
</dbReference>
<dbReference type="SUPFAM" id="SSF51905">
    <property type="entry name" value="FAD/NAD(P)-binding domain"/>
    <property type="match status" value="1"/>
</dbReference>
<keyword evidence="11" id="KW-0963">Cytoplasm</keyword>
<keyword evidence="7 11" id="KW-0285">Flavoprotein</keyword>
<dbReference type="AlphaFoldDB" id="A0A919XVS7"/>
<gene>
    <name evidence="13" type="ORF">J41TS12_23980</name>
</gene>
<comment type="caution">
    <text evidence="13">The sequence shown here is derived from an EMBL/GenBank/DDBJ whole genome shotgun (WGS) entry which is preliminary data.</text>
</comment>
<dbReference type="InterPro" id="IPR050464">
    <property type="entry name" value="Zeta_carotene_desat/Oxidored"/>
</dbReference>
<reference evidence="13 14" key="1">
    <citation type="submission" date="2021-03" db="EMBL/GenBank/DDBJ databases">
        <title>Antimicrobial resistance genes in bacteria isolated from Japanese honey, and their potential for conferring macrolide and lincosamide resistance in the American foulbrood pathogen Paenibacillus larvae.</title>
        <authorList>
            <person name="Okamoto M."/>
            <person name="Kumagai M."/>
            <person name="Kanamori H."/>
            <person name="Takamatsu D."/>
        </authorList>
    </citation>
    <scope>NUCLEOTIDE SEQUENCE [LARGE SCALE GENOMIC DNA]</scope>
    <source>
        <strain evidence="13 14">J41TS12</strain>
    </source>
</reference>
<dbReference type="Gene3D" id="1.10.3110.10">
    <property type="entry name" value="protoporphyrinogen ix oxidase, domain 3"/>
    <property type="match status" value="1"/>
</dbReference>
<keyword evidence="9 11" id="KW-0560">Oxidoreductase</keyword>
<dbReference type="PANTHER" id="PTHR42923:SF3">
    <property type="entry name" value="PROTOPORPHYRINOGEN OXIDASE"/>
    <property type="match status" value="1"/>
</dbReference>
<accession>A0A919XVS7</accession>
<organism evidence="13 14">
    <name type="scientific">Paenibacillus antibioticophila</name>
    <dbReference type="NCBI Taxonomy" id="1274374"/>
    <lineage>
        <taxon>Bacteria</taxon>
        <taxon>Bacillati</taxon>
        <taxon>Bacillota</taxon>
        <taxon>Bacilli</taxon>
        <taxon>Bacillales</taxon>
        <taxon>Paenibacillaceae</taxon>
        <taxon>Paenibacillus</taxon>
    </lineage>
</organism>
<evidence type="ECO:0000313" key="14">
    <source>
        <dbReference type="Proteomes" id="UP000681162"/>
    </source>
</evidence>
<evidence type="ECO:0000256" key="5">
    <source>
        <dbReference type="ARBA" id="ARBA00012402"/>
    </source>
</evidence>